<evidence type="ECO:0000313" key="2">
    <source>
        <dbReference type="Proteomes" id="UP001158576"/>
    </source>
</evidence>
<gene>
    <name evidence="1" type="ORF">OKIOD_LOCUS8594</name>
</gene>
<organism evidence="1 2">
    <name type="scientific">Oikopleura dioica</name>
    <name type="common">Tunicate</name>
    <dbReference type="NCBI Taxonomy" id="34765"/>
    <lineage>
        <taxon>Eukaryota</taxon>
        <taxon>Metazoa</taxon>
        <taxon>Chordata</taxon>
        <taxon>Tunicata</taxon>
        <taxon>Appendicularia</taxon>
        <taxon>Copelata</taxon>
        <taxon>Oikopleuridae</taxon>
        <taxon>Oikopleura</taxon>
    </lineage>
</organism>
<proteinExistence type="predicted"/>
<accession>A0ABN7SPA0</accession>
<keyword evidence="2" id="KW-1185">Reference proteome</keyword>
<sequence length="122" mass="14410">MPRQRFDSFMSQYTGKRVGRFARVAKAVSIMTRVAKLIRVYALQQHTMREVNQLRDKFADGLTKKDSEMLHQQAKVLLQATHRHESLSDLIQKKRLGNFFPISTEFPKYFKIEPVNKQNRTR</sequence>
<evidence type="ECO:0000313" key="1">
    <source>
        <dbReference type="EMBL" id="CAG5100521.1"/>
    </source>
</evidence>
<dbReference type="Proteomes" id="UP001158576">
    <property type="component" value="Chromosome XSR"/>
</dbReference>
<dbReference type="EMBL" id="OU015569">
    <property type="protein sequence ID" value="CAG5100521.1"/>
    <property type="molecule type" value="Genomic_DNA"/>
</dbReference>
<protein>
    <submittedName>
        <fullName evidence="1">Oidioi.mRNA.OKI2018_I69.XSR.g17036.t1.cds</fullName>
    </submittedName>
</protein>
<name>A0ABN7SPA0_OIKDI</name>
<reference evidence="1 2" key="1">
    <citation type="submission" date="2021-04" db="EMBL/GenBank/DDBJ databases">
        <authorList>
            <person name="Bliznina A."/>
        </authorList>
    </citation>
    <scope>NUCLEOTIDE SEQUENCE [LARGE SCALE GENOMIC DNA]</scope>
</reference>